<feature type="transmembrane region" description="Helical" evidence="1">
    <location>
        <begin position="58"/>
        <end position="81"/>
    </location>
</feature>
<evidence type="ECO:0000313" key="3">
    <source>
        <dbReference type="Proteomes" id="UP000178179"/>
    </source>
</evidence>
<comment type="caution">
    <text evidence="2">The sequence shown here is derived from an EMBL/GenBank/DDBJ whole genome shotgun (WGS) entry which is preliminary data.</text>
</comment>
<dbReference type="AlphaFoldDB" id="A0A1G1YWX5"/>
<feature type="transmembrane region" description="Helical" evidence="1">
    <location>
        <begin position="87"/>
        <end position="106"/>
    </location>
</feature>
<organism evidence="2 3">
    <name type="scientific">Candidatus Colwellbacteria bacterium GWA2_46_10</name>
    <dbReference type="NCBI Taxonomy" id="1797684"/>
    <lineage>
        <taxon>Bacteria</taxon>
        <taxon>Candidatus Colwelliibacteriota</taxon>
    </lineage>
</organism>
<dbReference type="InterPro" id="IPR007165">
    <property type="entry name" value="Phage_holin_4_2"/>
</dbReference>
<keyword evidence="1" id="KW-0472">Membrane</keyword>
<dbReference type="Pfam" id="PF04020">
    <property type="entry name" value="Phage_holin_4_2"/>
    <property type="match status" value="1"/>
</dbReference>
<sequence length="108" mass="11456">MPILISWIISTLVIFASAYLLPGVSVSNFMAALTAALVLGLANAILKPILVLLTLPINFLSMGLFTLVINAGLVLLTAYLVPGFFVASFWWALLLGLILSLVSAILPD</sequence>
<keyword evidence="1" id="KW-0812">Transmembrane</keyword>
<dbReference type="PANTHER" id="PTHR37309:SF1">
    <property type="entry name" value="SLR0284 PROTEIN"/>
    <property type="match status" value="1"/>
</dbReference>
<keyword evidence="1" id="KW-1133">Transmembrane helix</keyword>
<reference evidence="2 3" key="1">
    <citation type="journal article" date="2016" name="Nat. Commun.">
        <title>Thousands of microbial genomes shed light on interconnected biogeochemical processes in an aquifer system.</title>
        <authorList>
            <person name="Anantharaman K."/>
            <person name="Brown C.T."/>
            <person name="Hug L.A."/>
            <person name="Sharon I."/>
            <person name="Castelle C.J."/>
            <person name="Probst A.J."/>
            <person name="Thomas B.C."/>
            <person name="Singh A."/>
            <person name="Wilkins M.J."/>
            <person name="Karaoz U."/>
            <person name="Brodie E.L."/>
            <person name="Williams K.H."/>
            <person name="Hubbard S.S."/>
            <person name="Banfield J.F."/>
        </authorList>
    </citation>
    <scope>NUCLEOTIDE SEQUENCE [LARGE SCALE GENOMIC DNA]</scope>
</reference>
<dbReference type="PANTHER" id="PTHR37309">
    <property type="entry name" value="SLR0284 PROTEIN"/>
    <property type="match status" value="1"/>
</dbReference>
<proteinExistence type="predicted"/>
<evidence type="ECO:0008006" key="4">
    <source>
        <dbReference type="Google" id="ProtNLM"/>
    </source>
</evidence>
<protein>
    <recommendedName>
        <fullName evidence="4">Phage holin family protein</fullName>
    </recommendedName>
</protein>
<feature type="transmembrane region" description="Helical" evidence="1">
    <location>
        <begin position="28"/>
        <end position="46"/>
    </location>
</feature>
<evidence type="ECO:0000256" key="1">
    <source>
        <dbReference type="SAM" id="Phobius"/>
    </source>
</evidence>
<gene>
    <name evidence="2" type="ORF">A2119_00705</name>
</gene>
<name>A0A1G1YWX5_9BACT</name>
<dbReference type="Proteomes" id="UP000178179">
    <property type="component" value="Unassembled WGS sequence"/>
</dbReference>
<accession>A0A1G1YWX5</accession>
<evidence type="ECO:0000313" key="2">
    <source>
        <dbReference type="EMBL" id="OGY56882.1"/>
    </source>
</evidence>
<dbReference type="EMBL" id="MHIS01000005">
    <property type="protein sequence ID" value="OGY56882.1"/>
    <property type="molecule type" value="Genomic_DNA"/>
</dbReference>